<feature type="region of interest" description="Disordered" evidence="5">
    <location>
        <begin position="1"/>
        <end position="88"/>
    </location>
</feature>
<comment type="caution">
    <text evidence="8">The sequence shown here is derived from an EMBL/GenBank/DDBJ whole genome shotgun (WGS) entry which is preliminary data.</text>
</comment>
<feature type="compositionally biased region" description="Basic and acidic residues" evidence="5">
    <location>
        <begin position="63"/>
        <end position="88"/>
    </location>
</feature>
<dbReference type="Pfam" id="PF06305">
    <property type="entry name" value="LapA_dom"/>
    <property type="match status" value="1"/>
</dbReference>
<dbReference type="Proteomes" id="UP001500642">
    <property type="component" value="Unassembled WGS sequence"/>
</dbReference>
<proteinExistence type="predicted"/>
<evidence type="ECO:0000313" key="8">
    <source>
        <dbReference type="EMBL" id="GAA4391176.1"/>
    </source>
</evidence>
<dbReference type="EMBL" id="BAABGL010000012">
    <property type="protein sequence ID" value="GAA4391176.1"/>
    <property type="molecule type" value="Genomic_DNA"/>
</dbReference>
<evidence type="ECO:0000256" key="2">
    <source>
        <dbReference type="ARBA" id="ARBA00022692"/>
    </source>
</evidence>
<feature type="domain" description="Lipopolysaccharide assembly protein A" evidence="7">
    <location>
        <begin position="117"/>
        <end position="177"/>
    </location>
</feature>
<evidence type="ECO:0000259" key="7">
    <source>
        <dbReference type="Pfam" id="PF06305"/>
    </source>
</evidence>
<evidence type="ECO:0000256" key="6">
    <source>
        <dbReference type="SAM" id="Phobius"/>
    </source>
</evidence>
<keyword evidence="2 6" id="KW-0812">Transmembrane</keyword>
<sequence length="181" mass="19612">MEGNGPCRRAPPGLTDLPPPSTKDMSAVTDPYRSPDPAGDRLFDDTRASDPAPEAPAGTHPPARRDVPPEHDERRDDSRHRRPATEPRRSAGVSAGVWIALILGAVILVLLLIFIIQNNVTAQFQYFGWEFSLPLGVAMLLAAIAGILVAGLAGSVRIAILSRRLKKADRSLAEVERILDR</sequence>
<feature type="transmembrane region" description="Helical" evidence="6">
    <location>
        <begin position="91"/>
        <end position="116"/>
    </location>
</feature>
<feature type="compositionally biased region" description="Basic and acidic residues" evidence="5">
    <location>
        <begin position="38"/>
        <end position="48"/>
    </location>
</feature>
<protein>
    <submittedName>
        <fullName evidence="8">Lipopolysaccharide assembly protein LapA domain-containing protein</fullName>
    </submittedName>
</protein>
<organism evidence="8 9">
    <name type="scientific">Brevibacterium pityocampae</name>
    <dbReference type="NCBI Taxonomy" id="506594"/>
    <lineage>
        <taxon>Bacteria</taxon>
        <taxon>Bacillati</taxon>
        <taxon>Actinomycetota</taxon>
        <taxon>Actinomycetes</taxon>
        <taxon>Micrococcales</taxon>
        <taxon>Brevibacteriaceae</taxon>
        <taxon>Brevibacterium</taxon>
    </lineage>
</organism>
<gene>
    <name evidence="8" type="ORF">GCM10023167_18300</name>
</gene>
<evidence type="ECO:0000256" key="1">
    <source>
        <dbReference type="ARBA" id="ARBA00022475"/>
    </source>
</evidence>
<evidence type="ECO:0000256" key="5">
    <source>
        <dbReference type="SAM" id="MobiDB-lite"/>
    </source>
</evidence>
<evidence type="ECO:0000313" key="9">
    <source>
        <dbReference type="Proteomes" id="UP001500642"/>
    </source>
</evidence>
<keyword evidence="1" id="KW-1003">Cell membrane</keyword>
<name>A0ABP8JI39_9MICO</name>
<accession>A0ABP8JI39</accession>
<evidence type="ECO:0000256" key="3">
    <source>
        <dbReference type="ARBA" id="ARBA00022989"/>
    </source>
</evidence>
<feature type="transmembrane region" description="Helical" evidence="6">
    <location>
        <begin position="136"/>
        <end position="160"/>
    </location>
</feature>
<keyword evidence="9" id="KW-1185">Reference proteome</keyword>
<reference evidence="9" key="1">
    <citation type="journal article" date="2019" name="Int. J. Syst. Evol. Microbiol.">
        <title>The Global Catalogue of Microorganisms (GCM) 10K type strain sequencing project: providing services to taxonomists for standard genome sequencing and annotation.</title>
        <authorList>
            <consortium name="The Broad Institute Genomics Platform"/>
            <consortium name="The Broad Institute Genome Sequencing Center for Infectious Disease"/>
            <person name="Wu L."/>
            <person name="Ma J."/>
        </authorList>
    </citation>
    <scope>NUCLEOTIDE SEQUENCE [LARGE SCALE GENOMIC DNA]</scope>
    <source>
        <strain evidence="9">JCM 17808</strain>
    </source>
</reference>
<evidence type="ECO:0000256" key="4">
    <source>
        <dbReference type="ARBA" id="ARBA00023136"/>
    </source>
</evidence>
<keyword evidence="3 6" id="KW-1133">Transmembrane helix</keyword>
<dbReference type="InterPro" id="IPR010445">
    <property type="entry name" value="LapA_dom"/>
</dbReference>
<keyword evidence="4 6" id="KW-0472">Membrane</keyword>